<sequence length="392" mass="42784">MGWVTDASIRRLLEAPLPPDKGGYAAVVCVVSRAEGDGVVHRQHLGDWSSIHDLTGRHVAVITPDPAGVAVVDRGVAVRGIALFGDEHGTRLVNADPWPRPPAYAPTLPMPLDEHATAVTTVATELQEYFGIAEETLPCAVIVCTAEQQVVVVGLNRRITLYGLLKHVKSELEPQLARLNRARAEMEPYVAERQQALAELAEAERRAAAWRSAVAARKEWVKRREQLAAELTDLAADVDADTAALCRWLAARLPQDRTLDRRDATRAETLFTALSSRIGNLPSRKRQSLLRRLRRAVAALGTNVAPVPEEPDADLADLTERASRSQAAYHAISAKHSAAGGLDMLGAVRSAANRLGLDESRSGLLSWREVRWPVTAFIPPPHRAPLVRRDRG</sequence>
<dbReference type="AlphaFoldDB" id="A0A9W6R797"/>
<comment type="caution">
    <text evidence="2">The sequence shown here is derived from an EMBL/GenBank/DDBJ whole genome shotgun (WGS) entry which is preliminary data.</text>
</comment>
<evidence type="ECO:0000313" key="3">
    <source>
        <dbReference type="Proteomes" id="UP001165136"/>
    </source>
</evidence>
<feature type="coiled-coil region" evidence="1">
    <location>
        <begin position="186"/>
        <end position="237"/>
    </location>
</feature>
<evidence type="ECO:0000256" key="1">
    <source>
        <dbReference type="SAM" id="Coils"/>
    </source>
</evidence>
<name>A0A9W6R797_9PSEU</name>
<dbReference type="EMBL" id="BSTI01000025">
    <property type="protein sequence ID" value="GLY70699.1"/>
    <property type="molecule type" value="Genomic_DNA"/>
</dbReference>
<dbReference type="Proteomes" id="UP001165136">
    <property type="component" value="Unassembled WGS sequence"/>
</dbReference>
<proteinExistence type="predicted"/>
<keyword evidence="1" id="KW-0175">Coiled coil</keyword>
<dbReference type="RefSeq" id="WP_285489909.1">
    <property type="nucleotide sequence ID" value="NZ_BSTI01000025.1"/>
</dbReference>
<accession>A0A9W6R797</accession>
<evidence type="ECO:0000313" key="2">
    <source>
        <dbReference type="EMBL" id="GLY70699.1"/>
    </source>
</evidence>
<keyword evidence="3" id="KW-1185">Reference proteome</keyword>
<reference evidence="2" key="1">
    <citation type="submission" date="2023-03" db="EMBL/GenBank/DDBJ databases">
        <title>Amycolatopsis taiwanensis NBRC 103393.</title>
        <authorList>
            <person name="Ichikawa N."/>
            <person name="Sato H."/>
            <person name="Tonouchi N."/>
        </authorList>
    </citation>
    <scope>NUCLEOTIDE SEQUENCE</scope>
    <source>
        <strain evidence="2">NBRC 103393</strain>
    </source>
</reference>
<protein>
    <submittedName>
        <fullName evidence="2">Uncharacterized protein</fullName>
    </submittedName>
</protein>
<gene>
    <name evidence="2" type="ORF">Atai01_73180</name>
</gene>
<organism evidence="2 3">
    <name type="scientific">Amycolatopsis taiwanensis</name>
    <dbReference type="NCBI Taxonomy" id="342230"/>
    <lineage>
        <taxon>Bacteria</taxon>
        <taxon>Bacillati</taxon>
        <taxon>Actinomycetota</taxon>
        <taxon>Actinomycetes</taxon>
        <taxon>Pseudonocardiales</taxon>
        <taxon>Pseudonocardiaceae</taxon>
        <taxon>Amycolatopsis</taxon>
    </lineage>
</organism>